<keyword evidence="3" id="KW-1185">Reference proteome</keyword>
<evidence type="ECO:0000259" key="1">
    <source>
        <dbReference type="Pfam" id="PF18735"/>
    </source>
</evidence>
<dbReference type="EMBL" id="WIBF01000002">
    <property type="protein sequence ID" value="MQQ07913.1"/>
    <property type="molecule type" value="Genomic_DNA"/>
</dbReference>
<accession>A0A843YF62</accession>
<name>A0A843YF62_9RHOB</name>
<protein>
    <recommendedName>
        <fullName evidence="1">RiboL-PSP-HEPN domain-containing protein</fullName>
    </recommendedName>
</protein>
<feature type="domain" description="RiboL-PSP-HEPN" evidence="1">
    <location>
        <begin position="27"/>
        <end position="155"/>
    </location>
</feature>
<evidence type="ECO:0000313" key="2">
    <source>
        <dbReference type="EMBL" id="MQQ07913.1"/>
    </source>
</evidence>
<gene>
    <name evidence="2" type="ORF">GFB49_05560</name>
</gene>
<proteinExistence type="predicted"/>
<dbReference type="RefSeq" id="WP_153214848.1">
    <property type="nucleotide sequence ID" value="NZ_WIBF01000002.1"/>
</dbReference>
<organism evidence="2 3">
    <name type="scientific">Tritonibacter litoralis</name>
    <dbReference type="NCBI Taxonomy" id="2662264"/>
    <lineage>
        <taxon>Bacteria</taxon>
        <taxon>Pseudomonadati</taxon>
        <taxon>Pseudomonadota</taxon>
        <taxon>Alphaproteobacteria</taxon>
        <taxon>Rhodobacterales</taxon>
        <taxon>Paracoccaceae</taxon>
        <taxon>Tritonibacter</taxon>
    </lineage>
</organism>
<dbReference type="AlphaFoldDB" id="A0A843YF62"/>
<evidence type="ECO:0000313" key="3">
    <source>
        <dbReference type="Proteomes" id="UP000444174"/>
    </source>
</evidence>
<reference evidence="2 3" key="1">
    <citation type="submission" date="2019-10" db="EMBL/GenBank/DDBJ databases">
        <title>Epibacterium sp. nov., isolated from seawater.</title>
        <authorList>
            <person name="Zhang X."/>
            <person name="Li N."/>
        </authorList>
    </citation>
    <scope>NUCLEOTIDE SEQUENCE [LARGE SCALE GENOMIC DNA]</scope>
    <source>
        <strain evidence="2 3">SM1979</strain>
    </source>
</reference>
<comment type="caution">
    <text evidence="2">The sequence shown here is derived from an EMBL/GenBank/DDBJ whole genome shotgun (WGS) entry which is preliminary data.</text>
</comment>
<sequence length="156" mass="17384">MLTKTRSTAALVEELIDRSASQAPGDRALLEAVVSGYLAAVAYAEVERTVETILTNRFQEINDEKVSNFIAETWGKKQGRISKSDIANLAKQFGDQCKAQFNNTIDAQHETFYYNLLKCRHDLAHGEPRNETLLTAKNGIIAAEKLLEALEQSIKQ</sequence>
<dbReference type="InterPro" id="IPR041519">
    <property type="entry name" value="HEPN_RiboL-PSP"/>
</dbReference>
<dbReference type="Pfam" id="PF18735">
    <property type="entry name" value="HEPN_RiboL-PSP"/>
    <property type="match status" value="1"/>
</dbReference>
<dbReference type="Proteomes" id="UP000444174">
    <property type="component" value="Unassembled WGS sequence"/>
</dbReference>